<evidence type="ECO:0000259" key="3">
    <source>
        <dbReference type="PROSITE" id="PS50004"/>
    </source>
</evidence>
<dbReference type="EMBL" id="CAMXCT010003013">
    <property type="protein sequence ID" value="CAI4001958.1"/>
    <property type="molecule type" value="Genomic_DNA"/>
</dbReference>
<feature type="non-terminal residue" evidence="4">
    <location>
        <position position="1"/>
    </location>
</feature>
<dbReference type="EMBL" id="CAMXCT020003013">
    <property type="protein sequence ID" value="CAL1155333.1"/>
    <property type="molecule type" value="Genomic_DNA"/>
</dbReference>
<gene>
    <name evidence="4" type="ORF">C1SCF055_LOCUS27947</name>
</gene>
<dbReference type="InterPro" id="IPR051634">
    <property type="entry name" value="Extended_Synaptotagmin"/>
</dbReference>
<dbReference type="InterPro" id="IPR035892">
    <property type="entry name" value="C2_domain_sf"/>
</dbReference>
<comment type="caution">
    <text evidence="4">The sequence shown here is derived from an EMBL/GenBank/DDBJ whole genome shotgun (WGS) entry which is preliminary data.</text>
</comment>
<feature type="domain" description="C2" evidence="3">
    <location>
        <begin position="215"/>
        <end position="336"/>
    </location>
</feature>
<dbReference type="PANTHER" id="PTHR45761:SF1">
    <property type="entry name" value="EXTENDED SYNAPTOTAGMIN-LIKE PROTEIN 2, ISOFORM C"/>
    <property type="match status" value="1"/>
</dbReference>
<organism evidence="4">
    <name type="scientific">Cladocopium goreaui</name>
    <dbReference type="NCBI Taxonomy" id="2562237"/>
    <lineage>
        <taxon>Eukaryota</taxon>
        <taxon>Sar</taxon>
        <taxon>Alveolata</taxon>
        <taxon>Dinophyceae</taxon>
        <taxon>Suessiales</taxon>
        <taxon>Symbiodiniaceae</taxon>
        <taxon>Cladocopium</taxon>
    </lineage>
</organism>
<dbReference type="Proteomes" id="UP001152797">
    <property type="component" value="Unassembled WGS sequence"/>
</dbReference>
<evidence type="ECO:0000256" key="1">
    <source>
        <dbReference type="ARBA" id="ARBA00022692"/>
    </source>
</evidence>
<sequence>MGTCCSSQSSPDAFEIESLPVERLRGLAEDNEVIVDASTITEFAKRLWPVLSKLTEGIFVNEVIPKVNKVLPGMFNISLRSFSIGEKPPRFGQMRIIETQGITSAQDVSDRLRTILPFVWDSQAQVDAVVAGFRVGVQKIQIKAEILVDWGPILDQYPILSGVGITMPDPPTIDFDLTGAASIGELPPIRSSIFKAIDGAISRAMVLPNRLGIPAGRERGVKPWVVTGPPPIGLLKVKVISAKNLPNEDMSGQSDPFVEVRVGYLGKHFKSKVVDSSLNPVWNEMTHAYPVYTLFQKVHAFVSDSDFWTPNDAIGGLKDIYIHDIIHVTEPKEFDLYKKDGTKVENAKLTLAFEWRELKLSEPSEVKMARESSLKEGPTDFPHVISVLIDKVIGKPELQEGFKVGCEIPLDDGEAFEFESSYAKKEDSYTSQFIYKRVLKKMDEKKIPIAQQAEITGLTKEQIEQFRKGFKVHVVPEFDIGSQNHAVMSLAEIQSKSLKLSLTQAGRVIDTVELPLAKQIAE</sequence>
<dbReference type="OrthoDB" id="331591at2759"/>
<keyword evidence="2" id="KW-1133">Transmembrane helix</keyword>
<accession>A0A9P1G6J8</accession>
<dbReference type="GO" id="GO:0005737">
    <property type="term" value="C:cytoplasm"/>
    <property type="evidence" value="ECO:0007669"/>
    <property type="project" value="UniProtKB-ARBA"/>
</dbReference>
<evidence type="ECO:0000313" key="4">
    <source>
        <dbReference type="EMBL" id="CAI4001958.1"/>
    </source>
</evidence>
<dbReference type="Pfam" id="PF17047">
    <property type="entry name" value="SMP_LBD"/>
    <property type="match status" value="1"/>
</dbReference>
<protein>
    <submittedName>
        <fullName evidence="5">Extended synaptotagmin-2 (E-Syt2)</fullName>
    </submittedName>
</protein>
<evidence type="ECO:0000256" key="2">
    <source>
        <dbReference type="ARBA" id="ARBA00022989"/>
    </source>
</evidence>
<dbReference type="EMBL" id="CAMXCT030003013">
    <property type="protein sequence ID" value="CAL4789270.1"/>
    <property type="molecule type" value="Genomic_DNA"/>
</dbReference>
<keyword evidence="2" id="KW-0472">Membrane</keyword>
<proteinExistence type="predicted"/>
<reference evidence="4" key="1">
    <citation type="submission" date="2022-10" db="EMBL/GenBank/DDBJ databases">
        <authorList>
            <person name="Chen Y."/>
            <person name="Dougan E. K."/>
            <person name="Chan C."/>
            <person name="Rhodes N."/>
            <person name="Thang M."/>
        </authorList>
    </citation>
    <scope>NUCLEOTIDE SEQUENCE</scope>
</reference>
<dbReference type="PROSITE" id="PS50004">
    <property type="entry name" value="C2"/>
    <property type="match status" value="1"/>
</dbReference>
<dbReference type="SUPFAM" id="SSF49562">
    <property type="entry name" value="C2 domain (Calcium/lipid-binding domain, CaLB)"/>
    <property type="match status" value="1"/>
</dbReference>
<dbReference type="InterPro" id="IPR000008">
    <property type="entry name" value="C2_dom"/>
</dbReference>
<reference evidence="5 6" key="2">
    <citation type="submission" date="2024-05" db="EMBL/GenBank/DDBJ databases">
        <authorList>
            <person name="Chen Y."/>
            <person name="Shah S."/>
            <person name="Dougan E. K."/>
            <person name="Thang M."/>
            <person name="Chan C."/>
        </authorList>
    </citation>
    <scope>NUCLEOTIDE SEQUENCE [LARGE SCALE GENOMIC DNA]</scope>
</reference>
<name>A0A9P1G6J8_9DINO</name>
<dbReference type="SMART" id="SM00239">
    <property type="entry name" value="C2"/>
    <property type="match status" value="1"/>
</dbReference>
<dbReference type="CDD" id="cd21670">
    <property type="entry name" value="SMP_ESyt"/>
    <property type="match status" value="1"/>
</dbReference>
<dbReference type="AlphaFoldDB" id="A0A9P1G6J8"/>
<dbReference type="Pfam" id="PF00168">
    <property type="entry name" value="C2"/>
    <property type="match status" value="1"/>
</dbReference>
<dbReference type="PANTHER" id="PTHR45761">
    <property type="entry name" value="EXTENDED SYNAPTOTAGMIN-LIKE PROTEIN 2, ISOFORM C"/>
    <property type="match status" value="1"/>
</dbReference>
<keyword evidence="6" id="KW-1185">Reference proteome</keyword>
<dbReference type="InterPro" id="IPR039010">
    <property type="entry name" value="Synaptotagmin_SMP"/>
</dbReference>
<keyword evidence="1" id="KW-0812">Transmembrane</keyword>
<dbReference type="CDD" id="cd00030">
    <property type="entry name" value="C2"/>
    <property type="match status" value="1"/>
</dbReference>
<evidence type="ECO:0000313" key="5">
    <source>
        <dbReference type="EMBL" id="CAL4789270.1"/>
    </source>
</evidence>
<evidence type="ECO:0000313" key="6">
    <source>
        <dbReference type="Proteomes" id="UP001152797"/>
    </source>
</evidence>
<dbReference type="Gene3D" id="2.60.40.150">
    <property type="entry name" value="C2 domain"/>
    <property type="match status" value="1"/>
</dbReference>